<keyword evidence="2" id="KW-1185">Reference proteome</keyword>
<evidence type="ECO:0000313" key="1">
    <source>
        <dbReference type="EMBL" id="WFD20197.1"/>
    </source>
</evidence>
<organism evidence="1 2">
    <name type="scientific">Malassezia caprae</name>
    <dbReference type="NCBI Taxonomy" id="1381934"/>
    <lineage>
        <taxon>Eukaryota</taxon>
        <taxon>Fungi</taxon>
        <taxon>Dikarya</taxon>
        <taxon>Basidiomycota</taxon>
        <taxon>Ustilaginomycotina</taxon>
        <taxon>Malasseziomycetes</taxon>
        <taxon>Malasseziales</taxon>
        <taxon>Malasseziaceae</taxon>
        <taxon>Malassezia</taxon>
    </lineage>
</organism>
<protein>
    <submittedName>
        <fullName evidence="1">Uncharacterized protein</fullName>
    </submittedName>
</protein>
<dbReference type="AlphaFoldDB" id="A0AAF0IWS2"/>
<reference evidence="1" key="1">
    <citation type="submission" date="2023-03" db="EMBL/GenBank/DDBJ databases">
        <title>Mating type loci evolution in Malassezia.</title>
        <authorList>
            <person name="Coelho M.A."/>
        </authorList>
    </citation>
    <scope>NUCLEOTIDE SEQUENCE</scope>
    <source>
        <strain evidence="1">CBS 10434</strain>
    </source>
</reference>
<evidence type="ECO:0000313" key="2">
    <source>
        <dbReference type="Proteomes" id="UP001220961"/>
    </source>
</evidence>
<accession>A0AAF0IWS2</accession>
<feature type="non-terminal residue" evidence="1">
    <location>
        <position position="73"/>
    </location>
</feature>
<dbReference type="EMBL" id="CP119911">
    <property type="protein sequence ID" value="WFD20197.1"/>
    <property type="molecule type" value="Genomic_DNA"/>
</dbReference>
<name>A0AAF0IWS2_9BASI</name>
<gene>
    <name evidence="1" type="ORF">MCAP1_002441</name>
</gene>
<sequence length="73" mass="7644">MLDLNSLLAFAGQGGSSVPPPDAHVHVTDTLDASGQFILLQYAFAALQSKYPVLWLGSGADGNVHVSHIARKA</sequence>
<proteinExistence type="predicted"/>
<dbReference type="Proteomes" id="UP001220961">
    <property type="component" value="Chromosome 4"/>
</dbReference>